<dbReference type="SUPFAM" id="SSF52047">
    <property type="entry name" value="RNI-like"/>
    <property type="match status" value="1"/>
</dbReference>
<dbReference type="AlphaFoldDB" id="A0AB34GA76"/>
<dbReference type="InterPro" id="IPR001611">
    <property type="entry name" value="Leu-rich_rpt"/>
</dbReference>
<dbReference type="PANTHER" id="PTHR24114">
    <property type="entry name" value="LEUCINE RICH REPEAT FAMILY PROTEIN"/>
    <property type="match status" value="1"/>
</dbReference>
<dbReference type="Gene3D" id="3.80.10.10">
    <property type="entry name" value="Ribonuclease Inhibitor"/>
    <property type="match status" value="2"/>
</dbReference>
<accession>A0AB34GA76</accession>
<evidence type="ECO:0000256" key="1">
    <source>
        <dbReference type="SAM" id="MobiDB-lite"/>
    </source>
</evidence>
<dbReference type="Pfam" id="PF13516">
    <property type="entry name" value="LRR_6"/>
    <property type="match status" value="3"/>
</dbReference>
<gene>
    <name evidence="2" type="ORF">J1605_015322</name>
</gene>
<dbReference type="InterPro" id="IPR032675">
    <property type="entry name" value="LRR_dom_sf"/>
</dbReference>
<sequence>MLEPPRATGRQARHAPIGPGCERVKVSPGPQRCPQQPATRGRLGNCRPGGSLLAVAGACSPGVASYRPMHRRVRPHPLASLPTQPSQFRPRCPRVQSGSNHEGSLRGAWREGRAGGRGGGGRWASCRGTHKLGEVGKDTLYLRSCWAHSIVPASCFLRQGSTPELNLQHHGLGPQLWEGPGPSGPSLPQGARALASVLTSNPYIKRLELRDSGLCGAGAEALAGALSKSSICGRCCAWDSGAGYPHTGTCHPPDLLVLLGAGPHHREWCRPPNVDLSENQLGAVGARAVCATLAVNPAVQKAQLAENGLEEQVAQYLAELLLAYTGLKPLDLSYNQLNDQAGEMLGPALAENTGLTELNISWNHLRGPGTVAFARGLEANIFLKVLDISYSVCGDPGASALGEGLKTNNMLEEVYMSNNRISAVGALSLGLQVNQTLRIPVVSASLMGEALAQTCLCLSTQTPPPLHLLTPVAVEEKKWGLEKECPAQIHSMATSKFNLGHDATQTRLPALCGVSRWSHLRPLPGFFIGRERIGGLGGTMLTAHQCLDLQVQLLQGGPSPCPDIHVNREFDDLTSSVKVILPGLCIKTAARRVEYKKEFLPVFRLSE</sequence>
<dbReference type="InterPro" id="IPR052394">
    <property type="entry name" value="LRR-containing"/>
</dbReference>
<dbReference type="PANTHER" id="PTHR24114:SF37">
    <property type="entry name" value="LEUCINE-RICH REPEAT-CONTAINING PROTEIN 74B"/>
    <property type="match status" value="1"/>
</dbReference>
<feature type="region of interest" description="Disordered" evidence="1">
    <location>
        <begin position="78"/>
        <end position="122"/>
    </location>
</feature>
<evidence type="ECO:0000313" key="3">
    <source>
        <dbReference type="Proteomes" id="UP001159641"/>
    </source>
</evidence>
<evidence type="ECO:0008006" key="4">
    <source>
        <dbReference type="Google" id="ProtNLM"/>
    </source>
</evidence>
<protein>
    <recommendedName>
        <fullName evidence="4">Leucine-rich repeat-containing protein 74B</fullName>
    </recommendedName>
</protein>
<keyword evidence="3" id="KW-1185">Reference proteome</keyword>
<evidence type="ECO:0000313" key="2">
    <source>
        <dbReference type="EMBL" id="KAJ8776733.1"/>
    </source>
</evidence>
<feature type="region of interest" description="Disordered" evidence="1">
    <location>
        <begin position="1"/>
        <end position="45"/>
    </location>
</feature>
<name>A0AB34GA76_ESCRO</name>
<reference evidence="2 3" key="1">
    <citation type="submission" date="2022-11" db="EMBL/GenBank/DDBJ databases">
        <title>Whole genome sequence of Eschrichtius robustus ER-17-0199.</title>
        <authorList>
            <person name="Bruniche-Olsen A."/>
            <person name="Black A.N."/>
            <person name="Fields C.J."/>
            <person name="Walden K."/>
            <person name="Dewoody J.A."/>
        </authorList>
    </citation>
    <scope>NUCLEOTIDE SEQUENCE [LARGE SCALE GENOMIC DNA]</scope>
    <source>
        <strain evidence="2">ER-17-0199</strain>
        <tissue evidence="2">Blubber</tissue>
    </source>
</reference>
<comment type="caution">
    <text evidence="2">The sequence shown here is derived from an EMBL/GenBank/DDBJ whole genome shotgun (WGS) entry which is preliminary data.</text>
</comment>
<proteinExistence type="predicted"/>
<dbReference type="Proteomes" id="UP001159641">
    <property type="component" value="Unassembled WGS sequence"/>
</dbReference>
<dbReference type="SMART" id="SM00368">
    <property type="entry name" value="LRR_RI"/>
    <property type="match status" value="7"/>
</dbReference>
<dbReference type="EMBL" id="JAIQCJ010002358">
    <property type="protein sequence ID" value="KAJ8776733.1"/>
    <property type="molecule type" value="Genomic_DNA"/>
</dbReference>
<organism evidence="2 3">
    <name type="scientific">Eschrichtius robustus</name>
    <name type="common">California gray whale</name>
    <name type="synonym">Eschrichtius gibbosus</name>
    <dbReference type="NCBI Taxonomy" id="9764"/>
    <lineage>
        <taxon>Eukaryota</taxon>
        <taxon>Metazoa</taxon>
        <taxon>Chordata</taxon>
        <taxon>Craniata</taxon>
        <taxon>Vertebrata</taxon>
        <taxon>Euteleostomi</taxon>
        <taxon>Mammalia</taxon>
        <taxon>Eutheria</taxon>
        <taxon>Laurasiatheria</taxon>
        <taxon>Artiodactyla</taxon>
        <taxon>Whippomorpha</taxon>
        <taxon>Cetacea</taxon>
        <taxon>Mysticeti</taxon>
        <taxon>Eschrichtiidae</taxon>
        <taxon>Eschrichtius</taxon>
    </lineage>
</organism>